<gene>
    <name evidence="1" type="ORF">Voc01_014860</name>
</gene>
<organism evidence="1 2">
    <name type="scientific">Virgisporangium ochraceum</name>
    <dbReference type="NCBI Taxonomy" id="65505"/>
    <lineage>
        <taxon>Bacteria</taxon>
        <taxon>Bacillati</taxon>
        <taxon>Actinomycetota</taxon>
        <taxon>Actinomycetes</taxon>
        <taxon>Micromonosporales</taxon>
        <taxon>Micromonosporaceae</taxon>
        <taxon>Virgisporangium</taxon>
    </lineage>
</organism>
<protein>
    <submittedName>
        <fullName evidence="1">Uncharacterized protein</fullName>
    </submittedName>
</protein>
<evidence type="ECO:0000313" key="1">
    <source>
        <dbReference type="EMBL" id="GIJ66569.1"/>
    </source>
</evidence>
<sequence length="79" mass="9284">METVGRWWNGSLGTMTRRDVFLRVEQFWEVEARQGGADGTAGVFRFTSEEEARQFVERCKVGPWEWRDLTELTRREEGA</sequence>
<evidence type="ECO:0000313" key="2">
    <source>
        <dbReference type="Proteomes" id="UP000635606"/>
    </source>
</evidence>
<comment type="caution">
    <text evidence="1">The sequence shown here is derived from an EMBL/GenBank/DDBJ whole genome shotgun (WGS) entry which is preliminary data.</text>
</comment>
<dbReference type="AlphaFoldDB" id="A0A8J3ZMJ8"/>
<dbReference type="Proteomes" id="UP000635606">
    <property type="component" value="Unassembled WGS sequence"/>
</dbReference>
<keyword evidence="2" id="KW-1185">Reference proteome</keyword>
<dbReference type="RefSeq" id="WP_203926528.1">
    <property type="nucleotide sequence ID" value="NZ_BOPH01000018.1"/>
</dbReference>
<accession>A0A8J3ZMJ8</accession>
<name>A0A8J3ZMJ8_9ACTN</name>
<proteinExistence type="predicted"/>
<dbReference type="EMBL" id="BOPH01000018">
    <property type="protein sequence ID" value="GIJ66569.1"/>
    <property type="molecule type" value="Genomic_DNA"/>
</dbReference>
<reference evidence="1" key="1">
    <citation type="submission" date="2021-01" db="EMBL/GenBank/DDBJ databases">
        <title>Whole genome shotgun sequence of Virgisporangium ochraceum NBRC 16418.</title>
        <authorList>
            <person name="Komaki H."/>
            <person name="Tamura T."/>
        </authorList>
    </citation>
    <scope>NUCLEOTIDE SEQUENCE</scope>
    <source>
        <strain evidence="1">NBRC 16418</strain>
    </source>
</reference>